<name>A0A9R1VMS1_LACSA</name>
<accession>A0A9R1VMS1</accession>
<gene>
    <name evidence="1" type="ORF">LSAT_V11C500290520</name>
</gene>
<keyword evidence="2" id="KW-1185">Reference proteome</keyword>
<dbReference type="EMBL" id="NBSK02000005">
    <property type="protein sequence ID" value="KAJ0207597.1"/>
    <property type="molecule type" value="Genomic_DNA"/>
</dbReference>
<reference evidence="1 2" key="1">
    <citation type="journal article" date="2017" name="Nat. Commun.">
        <title>Genome assembly with in vitro proximity ligation data and whole-genome triplication in lettuce.</title>
        <authorList>
            <person name="Reyes-Chin-Wo S."/>
            <person name="Wang Z."/>
            <person name="Yang X."/>
            <person name="Kozik A."/>
            <person name="Arikit S."/>
            <person name="Song C."/>
            <person name="Xia L."/>
            <person name="Froenicke L."/>
            <person name="Lavelle D.O."/>
            <person name="Truco M.J."/>
            <person name="Xia R."/>
            <person name="Zhu S."/>
            <person name="Xu C."/>
            <person name="Xu H."/>
            <person name="Xu X."/>
            <person name="Cox K."/>
            <person name="Korf I."/>
            <person name="Meyers B.C."/>
            <person name="Michelmore R.W."/>
        </authorList>
    </citation>
    <scope>NUCLEOTIDE SEQUENCE [LARGE SCALE GENOMIC DNA]</scope>
    <source>
        <strain evidence="2">cv. Salinas</strain>
        <tissue evidence="1">Seedlings</tissue>
    </source>
</reference>
<protein>
    <submittedName>
        <fullName evidence="1">Uncharacterized protein</fullName>
    </submittedName>
</protein>
<proteinExistence type="predicted"/>
<dbReference type="AlphaFoldDB" id="A0A9R1VMS1"/>
<evidence type="ECO:0000313" key="1">
    <source>
        <dbReference type="EMBL" id="KAJ0207597.1"/>
    </source>
</evidence>
<organism evidence="1 2">
    <name type="scientific">Lactuca sativa</name>
    <name type="common">Garden lettuce</name>
    <dbReference type="NCBI Taxonomy" id="4236"/>
    <lineage>
        <taxon>Eukaryota</taxon>
        <taxon>Viridiplantae</taxon>
        <taxon>Streptophyta</taxon>
        <taxon>Embryophyta</taxon>
        <taxon>Tracheophyta</taxon>
        <taxon>Spermatophyta</taxon>
        <taxon>Magnoliopsida</taxon>
        <taxon>eudicotyledons</taxon>
        <taxon>Gunneridae</taxon>
        <taxon>Pentapetalae</taxon>
        <taxon>asterids</taxon>
        <taxon>campanulids</taxon>
        <taxon>Asterales</taxon>
        <taxon>Asteraceae</taxon>
        <taxon>Cichorioideae</taxon>
        <taxon>Cichorieae</taxon>
        <taxon>Lactucinae</taxon>
        <taxon>Lactuca</taxon>
    </lineage>
</organism>
<evidence type="ECO:0000313" key="2">
    <source>
        <dbReference type="Proteomes" id="UP000235145"/>
    </source>
</evidence>
<comment type="caution">
    <text evidence="1">The sequence shown here is derived from an EMBL/GenBank/DDBJ whole genome shotgun (WGS) entry which is preliminary data.</text>
</comment>
<sequence length="88" mass="10236">MIFHVDMSKSAMIHREALPKQGLNLLQGWDVVSYEQYFVHIQNEKSNYTPTGFDIYTGLILASQETKGSCVHNQYGRYHFFFCGLDIR</sequence>
<dbReference type="Proteomes" id="UP000235145">
    <property type="component" value="Unassembled WGS sequence"/>
</dbReference>